<name>A0A654TI63_MYCTX</name>
<evidence type="ECO:0000313" key="2">
    <source>
        <dbReference type="Proteomes" id="UP000048289"/>
    </source>
</evidence>
<accession>A0A654TI63</accession>
<sequence>MSMFQKRLGTAGDQLAKLLDAATATTEQR</sequence>
<organism evidence="1 2">
    <name type="scientific">Mycobacterium tuberculosis</name>
    <dbReference type="NCBI Taxonomy" id="1773"/>
    <lineage>
        <taxon>Bacteria</taxon>
        <taxon>Bacillati</taxon>
        <taxon>Actinomycetota</taxon>
        <taxon>Actinomycetes</taxon>
        <taxon>Mycobacteriales</taxon>
        <taxon>Mycobacteriaceae</taxon>
        <taxon>Mycobacterium</taxon>
        <taxon>Mycobacterium tuberculosis complex</taxon>
    </lineage>
</organism>
<dbReference type="Proteomes" id="UP000048289">
    <property type="component" value="Unassembled WGS sequence"/>
</dbReference>
<evidence type="ECO:0000313" key="1">
    <source>
        <dbReference type="EMBL" id="CFE46991.1"/>
    </source>
</evidence>
<gene>
    <name evidence="1" type="ORF">ERS007681_04251</name>
</gene>
<proteinExistence type="predicted"/>
<dbReference type="EMBL" id="CFOE01000961">
    <property type="protein sequence ID" value="CFE46991.1"/>
    <property type="molecule type" value="Genomic_DNA"/>
</dbReference>
<protein>
    <submittedName>
        <fullName evidence="1">Uncharacterized protein</fullName>
    </submittedName>
</protein>
<dbReference type="AlphaFoldDB" id="A0A654TI63"/>
<reference evidence="1 2" key="1">
    <citation type="submission" date="2015-03" db="EMBL/GenBank/DDBJ databases">
        <authorList>
            <consortium name="Pathogen Informatics"/>
        </authorList>
    </citation>
    <scope>NUCLEOTIDE SEQUENCE [LARGE SCALE GENOMIC DNA]</scope>
    <source>
        <strain evidence="1 2">G09901357</strain>
    </source>
</reference>